<dbReference type="Pfam" id="PF02845">
    <property type="entry name" value="CUE"/>
    <property type="match status" value="1"/>
</dbReference>
<dbReference type="RefSeq" id="XP_001196148.2">
    <property type="nucleotide sequence ID" value="XM_001196148.3"/>
</dbReference>
<dbReference type="Gene3D" id="1.10.8.10">
    <property type="entry name" value="DNA helicase RuvA subunit, C-terminal domain"/>
    <property type="match status" value="1"/>
</dbReference>
<dbReference type="InterPro" id="IPR041799">
    <property type="entry name" value="TOLIP_CUE"/>
</dbReference>
<dbReference type="STRING" id="7668.W4Z0N8"/>
<dbReference type="EnsemblMetazoa" id="XM_001196148">
    <property type="protein sequence ID" value="XP_001196148"/>
    <property type="gene ID" value="LOC756664"/>
</dbReference>
<dbReference type="SMART" id="SM00546">
    <property type="entry name" value="CUE"/>
    <property type="match status" value="1"/>
</dbReference>
<keyword evidence="4" id="KW-0399">Innate immunity</keyword>
<dbReference type="SUPFAM" id="SSF49562">
    <property type="entry name" value="C2 domain (Calcium/lipid-binding domain, CaLB)"/>
    <property type="match status" value="1"/>
</dbReference>
<dbReference type="FunFam" id="2.60.40.150:FF:000055">
    <property type="entry name" value="Toll-interacting protein-like Protein"/>
    <property type="match status" value="1"/>
</dbReference>
<dbReference type="PANTHER" id="PTHR16461:SF5">
    <property type="entry name" value="TOLL-INTERACTING PROTEIN"/>
    <property type="match status" value="1"/>
</dbReference>
<dbReference type="PANTHER" id="PTHR16461">
    <property type="entry name" value="TOLL-INTERACTING PROTEIN"/>
    <property type="match status" value="1"/>
</dbReference>
<feature type="domain" description="CUE" evidence="11">
    <location>
        <begin position="265"/>
        <end position="307"/>
    </location>
</feature>
<dbReference type="HOGENOM" id="CLU_067725_0_0_1"/>
<organism evidence="12 13">
    <name type="scientific">Strongylocentrotus purpuratus</name>
    <name type="common">Purple sea urchin</name>
    <dbReference type="NCBI Taxonomy" id="7668"/>
    <lineage>
        <taxon>Eukaryota</taxon>
        <taxon>Metazoa</taxon>
        <taxon>Echinodermata</taxon>
        <taxon>Eleutherozoa</taxon>
        <taxon>Echinozoa</taxon>
        <taxon>Echinoidea</taxon>
        <taxon>Euechinoidea</taxon>
        <taxon>Echinacea</taxon>
        <taxon>Camarodonta</taxon>
        <taxon>Echinidea</taxon>
        <taxon>Strongylocentrotidae</taxon>
        <taxon>Strongylocentrotus</taxon>
    </lineage>
</organism>
<keyword evidence="8" id="KW-0395">Inflammatory response</keyword>
<dbReference type="AlphaFoldDB" id="W4Z0N8"/>
<evidence type="ECO:0000313" key="13">
    <source>
        <dbReference type="Proteomes" id="UP000007110"/>
    </source>
</evidence>
<dbReference type="GO" id="GO:0043130">
    <property type="term" value="F:ubiquitin binding"/>
    <property type="evidence" value="ECO:0000318"/>
    <property type="project" value="GO_Central"/>
</dbReference>
<dbReference type="GO" id="GO:0006914">
    <property type="term" value="P:autophagy"/>
    <property type="evidence" value="ECO:0007669"/>
    <property type="project" value="UniProtKB-KW"/>
</dbReference>
<comment type="subcellular location">
    <subcellularLocation>
        <location evidence="1">Cytoplasm</location>
    </subcellularLocation>
</comment>
<evidence type="ECO:0000256" key="3">
    <source>
        <dbReference type="ARBA" id="ARBA00022490"/>
    </source>
</evidence>
<evidence type="ECO:0000259" key="10">
    <source>
        <dbReference type="PROSITE" id="PS50004"/>
    </source>
</evidence>
<keyword evidence="6" id="KW-0391">Immunity</keyword>
<feature type="compositionally biased region" description="Pro residues" evidence="9">
    <location>
        <begin position="235"/>
        <end position="249"/>
    </location>
</feature>
<evidence type="ECO:0000256" key="8">
    <source>
        <dbReference type="ARBA" id="ARBA00023198"/>
    </source>
</evidence>
<feature type="domain" description="C2" evidence="10">
    <location>
        <begin position="43"/>
        <end position="164"/>
    </location>
</feature>
<keyword evidence="13" id="KW-1185">Reference proteome</keyword>
<keyword evidence="3" id="KW-0963">Cytoplasm</keyword>
<dbReference type="Pfam" id="PF00168">
    <property type="entry name" value="C2"/>
    <property type="match status" value="1"/>
</dbReference>
<dbReference type="GO" id="GO:0031624">
    <property type="term" value="F:ubiquitin conjugating enzyme binding"/>
    <property type="evidence" value="ECO:0000318"/>
    <property type="project" value="GO_Central"/>
</dbReference>
<feature type="compositionally biased region" description="Low complexity" evidence="9">
    <location>
        <begin position="250"/>
        <end position="264"/>
    </location>
</feature>
<reference evidence="12" key="2">
    <citation type="submission" date="2021-01" db="UniProtKB">
        <authorList>
            <consortium name="EnsemblMetazoa"/>
        </authorList>
    </citation>
    <scope>IDENTIFICATION</scope>
</reference>
<evidence type="ECO:0000256" key="4">
    <source>
        <dbReference type="ARBA" id="ARBA00022588"/>
    </source>
</evidence>
<dbReference type="CDD" id="cd04016">
    <property type="entry name" value="C2_Tollip"/>
    <property type="match status" value="1"/>
</dbReference>
<dbReference type="InterPro" id="IPR000008">
    <property type="entry name" value="C2_dom"/>
</dbReference>
<dbReference type="GO" id="GO:0006511">
    <property type="term" value="P:ubiquitin-dependent protein catabolic process"/>
    <property type="evidence" value="ECO:0000318"/>
    <property type="project" value="GO_Central"/>
</dbReference>
<evidence type="ECO:0000256" key="2">
    <source>
        <dbReference type="ARBA" id="ARBA00009278"/>
    </source>
</evidence>
<dbReference type="GO" id="GO:0005737">
    <property type="term" value="C:cytoplasm"/>
    <property type="evidence" value="ECO:0000318"/>
    <property type="project" value="GO_Central"/>
</dbReference>
<dbReference type="PhylomeDB" id="W4Z0N8"/>
<evidence type="ECO:0000256" key="5">
    <source>
        <dbReference type="ARBA" id="ARBA00022737"/>
    </source>
</evidence>
<dbReference type="FunFam" id="1.10.8.10:FF:000036">
    <property type="entry name" value="Toll-interacting protein-like Protein"/>
    <property type="match status" value="1"/>
</dbReference>
<dbReference type="PROSITE" id="PS50004">
    <property type="entry name" value="C2"/>
    <property type="match status" value="1"/>
</dbReference>
<comment type="similarity">
    <text evidence="2">Belongs to the tollip family.</text>
</comment>
<proteinExistence type="inferred from homology"/>
<sequence>MATSTTTRRAQVFVGDLPEDFLRIGGGPAVQQQQQQITLDEQTARALQFGGQSQQAQGGYGSFVGRLSITIAQARLAKNYGMTRMDPYCRVRVGHAVFETPTDVNGSKNPRWNKTIQCNLGQGIDSVHIELFDEKAFTTDNKIAWALITVPPSVMTGETKDDWFPLTGKQGEDKEGMINLIFSYTQVPVMPMMYQPPPQQVIYGGQVPVAMPPTYGYTPVAAPVAAYPPHQVPHQHPPPHGQQQQPPPHLQQQVQMPPQQQPPQITQADLQALQEMFPGSDSEVIRSVLEANGGNKDATVDSLLQMT</sequence>
<evidence type="ECO:0000256" key="1">
    <source>
        <dbReference type="ARBA" id="ARBA00004496"/>
    </source>
</evidence>
<dbReference type="OrthoDB" id="9942608at2759"/>
<feature type="region of interest" description="Disordered" evidence="9">
    <location>
        <begin position="227"/>
        <end position="265"/>
    </location>
</feature>
<evidence type="ECO:0000256" key="9">
    <source>
        <dbReference type="SAM" id="MobiDB-lite"/>
    </source>
</evidence>
<dbReference type="eggNOG" id="ENOG502QWQA">
    <property type="taxonomic scope" value="Eukaryota"/>
</dbReference>
<evidence type="ECO:0008006" key="14">
    <source>
        <dbReference type="Google" id="ProtNLM"/>
    </source>
</evidence>
<dbReference type="Gene3D" id="2.60.40.150">
    <property type="entry name" value="C2 domain"/>
    <property type="match status" value="1"/>
</dbReference>
<dbReference type="InterPro" id="IPR037301">
    <property type="entry name" value="Tollip_C2"/>
</dbReference>
<keyword evidence="7" id="KW-0072">Autophagy</keyword>
<evidence type="ECO:0000256" key="7">
    <source>
        <dbReference type="ARBA" id="ARBA00023006"/>
    </source>
</evidence>
<evidence type="ECO:0000313" key="12">
    <source>
        <dbReference type="EnsemblMetazoa" id="XP_001196148"/>
    </source>
</evidence>
<evidence type="ECO:0000256" key="6">
    <source>
        <dbReference type="ARBA" id="ARBA00022859"/>
    </source>
</evidence>
<dbReference type="Proteomes" id="UP000007110">
    <property type="component" value="Unassembled WGS sequence"/>
</dbReference>
<dbReference type="FunCoup" id="W4Z0N8">
    <property type="interactions" value="1146"/>
</dbReference>
<protein>
    <recommendedName>
        <fullName evidence="14">Toll-interacting protein</fullName>
    </recommendedName>
</protein>
<dbReference type="GeneID" id="756664"/>
<dbReference type="CTD" id="54472"/>
<dbReference type="CDD" id="cd14363">
    <property type="entry name" value="CUE_TOLIP"/>
    <property type="match status" value="1"/>
</dbReference>
<dbReference type="SMART" id="SM00239">
    <property type="entry name" value="C2"/>
    <property type="match status" value="1"/>
</dbReference>
<dbReference type="KEGG" id="spu:756664"/>
<reference evidence="13" key="1">
    <citation type="submission" date="2015-02" db="EMBL/GenBank/DDBJ databases">
        <title>Genome sequencing for Strongylocentrotus purpuratus.</title>
        <authorList>
            <person name="Murali S."/>
            <person name="Liu Y."/>
            <person name="Vee V."/>
            <person name="English A."/>
            <person name="Wang M."/>
            <person name="Skinner E."/>
            <person name="Han Y."/>
            <person name="Muzny D.M."/>
            <person name="Worley K.C."/>
            <person name="Gibbs R.A."/>
        </authorList>
    </citation>
    <scope>NUCLEOTIDE SEQUENCE</scope>
</reference>
<accession>W4Z0N8</accession>
<dbReference type="InterPro" id="IPR035892">
    <property type="entry name" value="C2_domain_sf"/>
</dbReference>
<dbReference type="PROSITE" id="PS51140">
    <property type="entry name" value="CUE"/>
    <property type="match status" value="1"/>
</dbReference>
<dbReference type="OMA" id="IYIQIFD"/>
<keyword evidence="5" id="KW-0677">Repeat</keyword>
<dbReference type="InParanoid" id="W4Z0N8"/>
<dbReference type="GO" id="GO:0045087">
    <property type="term" value="P:innate immune response"/>
    <property type="evidence" value="ECO:0007669"/>
    <property type="project" value="UniProtKB-KW"/>
</dbReference>
<evidence type="ECO:0000259" key="11">
    <source>
        <dbReference type="PROSITE" id="PS51140"/>
    </source>
</evidence>
<name>W4Z0N8_STRPU</name>
<dbReference type="SUPFAM" id="SSF46934">
    <property type="entry name" value="UBA-like"/>
    <property type="match status" value="1"/>
</dbReference>
<dbReference type="InterPro" id="IPR003892">
    <property type="entry name" value="CUE"/>
</dbReference>
<dbReference type="InterPro" id="IPR009060">
    <property type="entry name" value="UBA-like_sf"/>
</dbReference>